<dbReference type="Pfam" id="PF00831">
    <property type="entry name" value="Ribosomal_L29"/>
    <property type="match status" value="1"/>
</dbReference>
<feature type="compositionally biased region" description="Basic and acidic residues" evidence="20">
    <location>
        <begin position="567"/>
        <end position="576"/>
    </location>
</feature>
<dbReference type="GO" id="GO:0046872">
    <property type="term" value="F:metal ion binding"/>
    <property type="evidence" value="ECO:0007669"/>
    <property type="project" value="UniProtKB-KW"/>
</dbReference>
<dbReference type="PANTHER" id="PTHR31083">
    <property type="entry name" value="UPSTREAM OF FLC PROTEIN (DUF966)"/>
    <property type="match status" value="1"/>
</dbReference>
<dbReference type="GO" id="GO:0006412">
    <property type="term" value="P:translation"/>
    <property type="evidence" value="ECO:0007669"/>
    <property type="project" value="InterPro"/>
</dbReference>
<evidence type="ECO:0000256" key="10">
    <source>
        <dbReference type="ARBA" id="ARBA00022729"/>
    </source>
</evidence>
<feature type="region of interest" description="Disordered" evidence="20">
    <location>
        <begin position="752"/>
        <end position="816"/>
    </location>
</feature>
<evidence type="ECO:0000256" key="15">
    <source>
        <dbReference type="ARBA" id="ARBA00023274"/>
    </source>
</evidence>
<dbReference type="SMART" id="SM00656">
    <property type="entry name" value="Amb_all"/>
    <property type="match status" value="1"/>
</dbReference>
<evidence type="ECO:0000256" key="9">
    <source>
        <dbReference type="ARBA" id="ARBA00022723"/>
    </source>
</evidence>
<evidence type="ECO:0000256" key="16">
    <source>
        <dbReference type="ARBA" id="ARBA00023306"/>
    </source>
</evidence>
<evidence type="ECO:0000256" key="18">
    <source>
        <dbReference type="RuleBase" id="RU361123"/>
    </source>
</evidence>
<keyword evidence="8" id="KW-0132">Cell division</keyword>
<dbReference type="InterPro" id="IPR036049">
    <property type="entry name" value="Ribosomal_uL29_sf"/>
</dbReference>
<dbReference type="HAMAP" id="MF_00374">
    <property type="entry name" value="Ribosomal_uL29"/>
    <property type="match status" value="1"/>
</dbReference>
<dbReference type="FunFam" id="1.10.287.310:FF:000002">
    <property type="entry name" value="60S ribosomal protein L35"/>
    <property type="match status" value="1"/>
</dbReference>
<dbReference type="EC" id="4.2.2.2" evidence="5 18"/>
<gene>
    <name evidence="22" type="ORF">MUK42_22920</name>
</gene>
<evidence type="ECO:0000256" key="17">
    <source>
        <dbReference type="ARBA" id="ARBA00024211"/>
    </source>
</evidence>
<comment type="catalytic activity">
    <reaction evidence="1 18">
        <text>Eliminative cleavage of (1-&gt;4)-alpha-D-galacturonan to give oligosaccharides with 4-deoxy-alpha-D-galact-4-enuronosyl groups at their non-reducing ends.</text>
        <dbReference type="EC" id="4.2.2.2"/>
    </reaction>
</comment>
<feature type="coiled-coil region" evidence="19">
    <location>
        <begin position="414"/>
        <end position="441"/>
    </location>
</feature>
<evidence type="ECO:0000256" key="1">
    <source>
        <dbReference type="ARBA" id="ARBA00000695"/>
    </source>
</evidence>
<dbReference type="InterPro" id="IPR018082">
    <property type="entry name" value="AmbAllergen"/>
</dbReference>
<dbReference type="InterPro" id="IPR012334">
    <property type="entry name" value="Pectin_lyas_fold"/>
</dbReference>
<dbReference type="Gene3D" id="1.10.287.310">
    <property type="match status" value="1"/>
</dbReference>
<feature type="compositionally biased region" description="Low complexity" evidence="20">
    <location>
        <begin position="691"/>
        <end position="712"/>
    </location>
</feature>
<evidence type="ECO:0000256" key="19">
    <source>
        <dbReference type="SAM" id="Coils"/>
    </source>
</evidence>
<accession>A0A9E7GFG6</accession>
<evidence type="ECO:0000256" key="6">
    <source>
        <dbReference type="ARBA" id="ARBA00022473"/>
    </source>
</evidence>
<keyword evidence="10" id="KW-0732">Signal</keyword>
<feature type="domain" description="Pectate lyase" evidence="21">
    <location>
        <begin position="146"/>
        <end position="324"/>
    </location>
</feature>
<keyword evidence="16" id="KW-0131">Cell cycle</keyword>
<evidence type="ECO:0000256" key="5">
    <source>
        <dbReference type="ARBA" id="ARBA00012272"/>
    </source>
</evidence>
<evidence type="ECO:0000259" key="21">
    <source>
        <dbReference type="SMART" id="SM00656"/>
    </source>
</evidence>
<organism evidence="22 23">
    <name type="scientific">Musa troglodytarum</name>
    <name type="common">fe'i banana</name>
    <dbReference type="NCBI Taxonomy" id="320322"/>
    <lineage>
        <taxon>Eukaryota</taxon>
        <taxon>Viridiplantae</taxon>
        <taxon>Streptophyta</taxon>
        <taxon>Embryophyta</taxon>
        <taxon>Tracheophyta</taxon>
        <taxon>Spermatophyta</taxon>
        <taxon>Magnoliopsida</taxon>
        <taxon>Liliopsida</taxon>
        <taxon>Zingiberales</taxon>
        <taxon>Musaceae</taxon>
        <taxon>Musa</taxon>
    </lineage>
</organism>
<reference evidence="22" key="1">
    <citation type="submission" date="2022-05" db="EMBL/GenBank/DDBJ databases">
        <title>The Musa troglodytarum L. genome provides insights into the mechanism of non-climacteric behaviour and enrichment of carotenoids.</title>
        <authorList>
            <person name="Wang J."/>
        </authorList>
    </citation>
    <scope>NUCLEOTIDE SEQUENCE</scope>
    <source>
        <tissue evidence="22">Leaf</tissue>
    </source>
</reference>
<dbReference type="AlphaFoldDB" id="A0A9E7GFG6"/>
<evidence type="ECO:0000256" key="8">
    <source>
        <dbReference type="ARBA" id="ARBA00022618"/>
    </source>
</evidence>
<dbReference type="GO" id="GO:1990904">
    <property type="term" value="C:ribonucleoprotein complex"/>
    <property type="evidence" value="ECO:0007669"/>
    <property type="project" value="UniProtKB-KW"/>
</dbReference>
<keyword evidence="11 18" id="KW-0106">Calcium</keyword>
<evidence type="ECO:0000256" key="11">
    <source>
        <dbReference type="ARBA" id="ARBA00022837"/>
    </source>
</evidence>
<dbReference type="GO" id="GO:0051301">
    <property type="term" value="P:cell division"/>
    <property type="evidence" value="ECO:0007669"/>
    <property type="project" value="UniProtKB-KW"/>
</dbReference>
<dbReference type="SUPFAM" id="SSF51126">
    <property type="entry name" value="Pectin lyase-like"/>
    <property type="match status" value="1"/>
</dbReference>
<keyword evidence="14 18" id="KW-0456">Lyase</keyword>
<protein>
    <recommendedName>
        <fullName evidence="5 18">Pectate lyase</fullName>
        <ecNumber evidence="5 18">4.2.2.2</ecNumber>
    </recommendedName>
</protein>
<evidence type="ECO:0000256" key="4">
    <source>
        <dbReference type="ARBA" id="ARBA00009254"/>
    </source>
</evidence>
<feature type="compositionally biased region" description="Basic and acidic residues" evidence="20">
    <location>
        <begin position="777"/>
        <end position="788"/>
    </location>
</feature>
<dbReference type="PANTHER" id="PTHR31083:SF4">
    <property type="entry name" value="PROTEIN SOSEKI 4-RELATED"/>
    <property type="match status" value="1"/>
</dbReference>
<evidence type="ECO:0000313" key="23">
    <source>
        <dbReference type="Proteomes" id="UP001055439"/>
    </source>
</evidence>
<dbReference type="OrthoDB" id="1280899at2759"/>
<evidence type="ECO:0000256" key="2">
    <source>
        <dbReference type="ARBA" id="ARBA00004413"/>
    </source>
</evidence>
<dbReference type="PRINTS" id="PR00807">
    <property type="entry name" value="AMBALLERGEN"/>
</dbReference>
<keyword evidence="9 18" id="KW-0479">Metal-binding</keyword>
<keyword evidence="6" id="KW-0217">Developmental protein</keyword>
<evidence type="ECO:0000256" key="3">
    <source>
        <dbReference type="ARBA" id="ARBA00005220"/>
    </source>
</evidence>
<dbReference type="Proteomes" id="UP001055439">
    <property type="component" value="Chromosome 6"/>
</dbReference>
<evidence type="ECO:0000256" key="12">
    <source>
        <dbReference type="ARBA" id="ARBA00022980"/>
    </source>
</evidence>
<proteinExistence type="inferred from homology"/>
<keyword evidence="7" id="KW-1003">Cell membrane</keyword>
<dbReference type="SUPFAM" id="SSF46561">
    <property type="entry name" value="Ribosomal protein L29 (L29p)"/>
    <property type="match status" value="1"/>
</dbReference>
<dbReference type="GO" id="GO:0003735">
    <property type="term" value="F:structural constituent of ribosome"/>
    <property type="evidence" value="ECO:0007669"/>
    <property type="project" value="InterPro"/>
</dbReference>
<feature type="region of interest" description="Disordered" evidence="20">
    <location>
        <begin position="32"/>
        <end position="68"/>
    </location>
</feature>
<keyword evidence="23" id="KW-1185">Reference proteome</keyword>
<evidence type="ECO:0000256" key="7">
    <source>
        <dbReference type="ARBA" id="ARBA00022475"/>
    </source>
</evidence>
<comment type="cofactor">
    <cofactor evidence="18">
        <name>Ca(2+)</name>
        <dbReference type="ChEBI" id="CHEBI:29108"/>
    </cofactor>
    <text evidence="18">Binds 1 Ca(2+) ion. Required for its activity.</text>
</comment>
<comment type="similarity">
    <text evidence="4">Belongs to the universal ribosomal protein uL29 family.</text>
</comment>
<evidence type="ECO:0000256" key="14">
    <source>
        <dbReference type="ARBA" id="ARBA00023239"/>
    </source>
</evidence>
<evidence type="ECO:0000256" key="20">
    <source>
        <dbReference type="SAM" id="MobiDB-lite"/>
    </source>
</evidence>
<dbReference type="NCBIfam" id="TIGR00012">
    <property type="entry name" value="L29"/>
    <property type="match status" value="1"/>
</dbReference>
<dbReference type="InterPro" id="IPR001854">
    <property type="entry name" value="Ribosomal_uL29"/>
</dbReference>
<dbReference type="CDD" id="cd00427">
    <property type="entry name" value="Ribosomal_L29_HIP"/>
    <property type="match status" value="1"/>
</dbReference>
<keyword evidence="19" id="KW-0175">Coiled coil</keyword>
<dbReference type="Pfam" id="PF00544">
    <property type="entry name" value="Pectate_lyase_4"/>
    <property type="match status" value="1"/>
</dbReference>
<evidence type="ECO:0000256" key="13">
    <source>
        <dbReference type="ARBA" id="ARBA00023136"/>
    </source>
</evidence>
<feature type="region of interest" description="Disordered" evidence="20">
    <location>
        <begin position="567"/>
        <end position="586"/>
    </location>
</feature>
<name>A0A9E7GFG6_9LILI</name>
<comment type="similarity">
    <text evidence="17">Belongs to the SOSEKI family.</text>
</comment>
<feature type="compositionally biased region" description="Basic and acidic residues" evidence="20">
    <location>
        <begin position="32"/>
        <end position="57"/>
    </location>
</feature>
<dbReference type="Gene3D" id="2.160.20.10">
    <property type="entry name" value="Single-stranded right-handed beta-helix, Pectin lyase-like"/>
    <property type="match status" value="1"/>
</dbReference>
<comment type="pathway">
    <text evidence="3 18">Glycan metabolism; pectin degradation; 2-dehydro-3-deoxy-D-gluconate from pectin: step 2/5.</text>
</comment>
<dbReference type="InterPro" id="IPR011050">
    <property type="entry name" value="Pectin_lyase_fold/virulence"/>
</dbReference>
<dbReference type="InterPro" id="IPR002022">
    <property type="entry name" value="Pec_lyase"/>
</dbReference>
<dbReference type="InterPro" id="IPR048351">
    <property type="entry name" value="SOK_DIX"/>
</dbReference>
<keyword evidence="13" id="KW-0472">Membrane</keyword>
<dbReference type="GO" id="GO:0030570">
    <property type="term" value="F:pectate lyase activity"/>
    <property type="evidence" value="ECO:0007669"/>
    <property type="project" value="UniProtKB-EC"/>
</dbReference>
<dbReference type="Pfam" id="PF06136">
    <property type="entry name" value="SOK"/>
    <property type="match status" value="1"/>
</dbReference>
<dbReference type="GO" id="GO:0051258">
    <property type="term" value="P:protein polymerization"/>
    <property type="evidence" value="ECO:0007669"/>
    <property type="project" value="UniProtKB-ARBA"/>
</dbReference>
<comment type="subcellular location">
    <subcellularLocation>
        <location evidence="2">Cell membrane</location>
        <topology evidence="2">Peripheral membrane protein</topology>
        <orientation evidence="2">Cytoplasmic side</orientation>
    </subcellularLocation>
</comment>
<sequence>MALPIALGRASFRPLLSDEADPPAGVEIVERDARSWKRVAPETKGGKQRPGRERVSRDTSPAKPSSAPFCYPISNSRPRCAPALPYTQADDSLRALAGQAEGFGCHAIGGLHGRLYHVTSLEDDGCGSLREGCRRKEPLWIVFEVSGTIHLSSFLMVSSYKTVDGRGQKVKVTGNGLQLRACEHVIICNLEFEGGRGNDVDAIQIKPKSRHIWIDRCSLRDYSDGLIDITCESTDITVSRCYFSKHNKTMLIGGCSSNVADRRIRVTIHHCFFDGTCQRHPRVRFGKVHLYNNYTRNWGIYAVCASVDSQILSQCNIYEAGERKMVFMYLTEKAADREEETCGCVRSEGDLFLNDANPCLLSGDGVDQALEVHEHHAAWTMEPASDSLKEVLQVVFATESGDRDEFLMARIKVHELRGKTKAELQNQLKDLKNELSLLRVAKVTGGAPNKLSKIEVVRLSIARVLTVISQKQKAALREGVSEDRTREEKGDVPPNEERWLQSGATFSLKSAMACIPSSSTFLPVTGDDHMSPLCCLLLVLRYPHSQFRPPDRIMAAAFRGSAEPSWKQRSECKTSPEARMVSAEARPRATTGRRAAVVYYLSRNGHLEHPHFMEVPVSSSEGLFLRDVVDRLRVLRGPAMAGLYSWSSKRSYKNAYVWHDLSEDDFIHPVHGNEYVLKGTELLHLVISSASSSSSSSSSGSQESSASSTSSEKPSETSKCAQDNAAITSVTKQAVRSSIVVNEYKIYKNHPKAEPTVKSADASTQTEEHRRHRRRVPFGEEKREEKLKTVVAENPAAELSRDEISPPPSSSSPETLEALIKADSRRTAAVGSDDKDRMDGGCLSGRVRASAVLMHLISCGSISVKANGLSLMPQDMGRLGRAASMGRIPSSRAIKLEDKEYFSGSLMETDKMVGGGEGGELPCLKRSSLDNADRYALRGS</sequence>
<dbReference type="GO" id="GO:0005840">
    <property type="term" value="C:ribosome"/>
    <property type="evidence" value="ECO:0007669"/>
    <property type="project" value="UniProtKB-KW"/>
</dbReference>
<dbReference type="EMBL" id="CP097508">
    <property type="protein sequence ID" value="URE12163.1"/>
    <property type="molecule type" value="Genomic_DNA"/>
</dbReference>
<keyword evidence="12" id="KW-0689">Ribosomal protein</keyword>
<comment type="similarity">
    <text evidence="18">Belongs to the polysaccharide lyase 1 family.</text>
</comment>
<feature type="region of interest" description="Disordered" evidence="20">
    <location>
        <begin position="691"/>
        <end position="722"/>
    </location>
</feature>
<evidence type="ECO:0000313" key="22">
    <source>
        <dbReference type="EMBL" id="URE12163.1"/>
    </source>
</evidence>
<keyword evidence="15" id="KW-0687">Ribonucleoprotein</keyword>
<dbReference type="GO" id="GO:0005886">
    <property type="term" value="C:plasma membrane"/>
    <property type="evidence" value="ECO:0007669"/>
    <property type="project" value="UniProtKB-SubCell"/>
</dbReference>
<dbReference type="InterPro" id="IPR010369">
    <property type="entry name" value="SOK"/>
</dbReference>